<dbReference type="PANTHER" id="PTHR47506:SF1">
    <property type="entry name" value="HTH-TYPE TRANSCRIPTIONAL REGULATOR YJDC"/>
    <property type="match status" value="1"/>
</dbReference>
<evidence type="ECO:0000256" key="4">
    <source>
        <dbReference type="PROSITE-ProRule" id="PRU00335"/>
    </source>
</evidence>
<organism evidence="6 7">
    <name type="scientific">Thalassobacterium maritimum</name>
    <dbReference type="NCBI Taxonomy" id="3041265"/>
    <lineage>
        <taxon>Bacteria</taxon>
        <taxon>Pseudomonadati</taxon>
        <taxon>Verrucomicrobiota</taxon>
        <taxon>Opitutia</taxon>
        <taxon>Puniceicoccales</taxon>
        <taxon>Coraliomargaritaceae</taxon>
        <taxon>Thalassobacterium</taxon>
    </lineage>
</organism>
<gene>
    <name evidence="6" type="ORF">QEH52_14450</name>
</gene>
<feature type="DNA-binding region" description="H-T-H motif" evidence="4">
    <location>
        <begin position="27"/>
        <end position="46"/>
    </location>
</feature>
<evidence type="ECO:0000256" key="1">
    <source>
        <dbReference type="ARBA" id="ARBA00023015"/>
    </source>
</evidence>
<keyword evidence="2 4" id="KW-0238">DNA-binding</keyword>
<name>A0ABU1AX39_9BACT</name>
<dbReference type="PROSITE" id="PS50977">
    <property type="entry name" value="HTH_TETR_2"/>
    <property type="match status" value="1"/>
</dbReference>
<keyword evidence="3" id="KW-0804">Transcription</keyword>
<reference evidence="6 7" key="1">
    <citation type="submission" date="2023-04" db="EMBL/GenBank/DDBJ databases">
        <title>A novel bacteria isolated from coastal sediment.</title>
        <authorList>
            <person name="Liu X.-J."/>
            <person name="Du Z.-J."/>
        </authorList>
    </citation>
    <scope>NUCLEOTIDE SEQUENCE [LARGE SCALE GENOMIC DNA]</scope>
    <source>
        <strain evidence="6 7">SDUM461003</strain>
    </source>
</reference>
<evidence type="ECO:0000313" key="6">
    <source>
        <dbReference type="EMBL" id="MDQ8208724.1"/>
    </source>
</evidence>
<dbReference type="InterPro" id="IPR009057">
    <property type="entry name" value="Homeodomain-like_sf"/>
</dbReference>
<evidence type="ECO:0000256" key="3">
    <source>
        <dbReference type="ARBA" id="ARBA00023163"/>
    </source>
</evidence>
<keyword evidence="7" id="KW-1185">Reference proteome</keyword>
<evidence type="ECO:0000259" key="5">
    <source>
        <dbReference type="PROSITE" id="PS50977"/>
    </source>
</evidence>
<sequence length="188" mass="20901">MELIEKRDQILAAANRLFEMHGFHATGVDLLASEAGVTKRTLYKHFGSKEGLIEEVLRSHHTKMMERLRSEVLNTPSTGDAKLLACFELYRDWFSSLNFSGCIFIKTLNEFNVCAPQLSFIARESKEAMGHFLFELAELAGASEPRQLADQLQLLLEGSIVLAQAGRGPEIIDTAKAMAQTLITEAQS</sequence>
<dbReference type="SUPFAM" id="SSF46689">
    <property type="entry name" value="Homeodomain-like"/>
    <property type="match status" value="1"/>
</dbReference>
<dbReference type="Pfam" id="PF00440">
    <property type="entry name" value="TetR_N"/>
    <property type="match status" value="1"/>
</dbReference>
<dbReference type="PANTHER" id="PTHR47506">
    <property type="entry name" value="TRANSCRIPTIONAL REGULATORY PROTEIN"/>
    <property type="match status" value="1"/>
</dbReference>
<comment type="caution">
    <text evidence="6">The sequence shown here is derived from an EMBL/GenBank/DDBJ whole genome shotgun (WGS) entry which is preliminary data.</text>
</comment>
<dbReference type="RefSeq" id="WP_308951380.1">
    <property type="nucleotide sequence ID" value="NZ_JARXHW010000039.1"/>
</dbReference>
<dbReference type="Proteomes" id="UP001225316">
    <property type="component" value="Unassembled WGS sequence"/>
</dbReference>
<accession>A0ABU1AX39</accession>
<dbReference type="Gene3D" id="1.10.357.10">
    <property type="entry name" value="Tetracycline Repressor, domain 2"/>
    <property type="match status" value="1"/>
</dbReference>
<keyword evidence="1" id="KW-0805">Transcription regulation</keyword>
<dbReference type="InterPro" id="IPR001647">
    <property type="entry name" value="HTH_TetR"/>
</dbReference>
<evidence type="ECO:0000256" key="2">
    <source>
        <dbReference type="ARBA" id="ARBA00023125"/>
    </source>
</evidence>
<dbReference type="InterPro" id="IPR036271">
    <property type="entry name" value="Tet_transcr_reg_TetR-rel_C_sf"/>
</dbReference>
<dbReference type="EMBL" id="JARXHW010000039">
    <property type="protein sequence ID" value="MDQ8208724.1"/>
    <property type="molecule type" value="Genomic_DNA"/>
</dbReference>
<feature type="domain" description="HTH tetR-type" evidence="5">
    <location>
        <begin position="4"/>
        <end position="64"/>
    </location>
</feature>
<proteinExistence type="predicted"/>
<evidence type="ECO:0000313" key="7">
    <source>
        <dbReference type="Proteomes" id="UP001225316"/>
    </source>
</evidence>
<protein>
    <submittedName>
        <fullName evidence="6">TetR/AcrR family transcriptional regulator</fullName>
    </submittedName>
</protein>
<dbReference type="PRINTS" id="PR00455">
    <property type="entry name" value="HTHTETR"/>
</dbReference>
<dbReference type="SUPFAM" id="SSF48498">
    <property type="entry name" value="Tetracyclin repressor-like, C-terminal domain"/>
    <property type="match status" value="1"/>
</dbReference>